<reference evidence="7 8" key="1">
    <citation type="submission" date="2016-09" db="EMBL/GenBank/DDBJ databases">
        <title>Extensive genetic diversity and differential bi-allelic expression allows diatom success in the polar Southern Ocean.</title>
        <authorList>
            <consortium name="DOE Joint Genome Institute"/>
            <person name="Mock T."/>
            <person name="Otillar R.P."/>
            <person name="Strauss J."/>
            <person name="Dupont C."/>
            <person name="Frickenhaus S."/>
            <person name="Maumus F."/>
            <person name="Mcmullan M."/>
            <person name="Sanges R."/>
            <person name="Schmutz J."/>
            <person name="Toseland A."/>
            <person name="Valas R."/>
            <person name="Veluchamy A."/>
            <person name="Ward B.J."/>
            <person name="Allen A."/>
            <person name="Barry K."/>
            <person name="Falciatore A."/>
            <person name="Ferrante M."/>
            <person name="Fortunato A.E."/>
            <person name="Gloeckner G."/>
            <person name="Gruber A."/>
            <person name="Hipkin R."/>
            <person name="Janech M."/>
            <person name="Kroth P."/>
            <person name="Leese F."/>
            <person name="Lindquist E."/>
            <person name="Lyon B.R."/>
            <person name="Martin J."/>
            <person name="Mayer C."/>
            <person name="Parker M."/>
            <person name="Quesneville H."/>
            <person name="Raymond J."/>
            <person name="Uhlig C."/>
            <person name="Valentin K.U."/>
            <person name="Worden A.Z."/>
            <person name="Armbrust E.V."/>
            <person name="Bowler C."/>
            <person name="Green B."/>
            <person name="Moulton V."/>
            <person name="Van Oosterhout C."/>
            <person name="Grigoriev I."/>
        </authorList>
    </citation>
    <scope>NUCLEOTIDE SEQUENCE [LARGE SCALE GENOMIC DNA]</scope>
    <source>
        <strain evidence="7 8">CCMP1102</strain>
    </source>
</reference>
<dbReference type="KEGG" id="fcy:FRACYDRAFT_259176"/>
<evidence type="ECO:0000313" key="7">
    <source>
        <dbReference type="EMBL" id="OEU22707.1"/>
    </source>
</evidence>
<dbReference type="GO" id="GO:0051864">
    <property type="term" value="F:histone H3K36 demethylase activity"/>
    <property type="evidence" value="ECO:0007669"/>
    <property type="project" value="TreeGrafter"/>
</dbReference>
<dbReference type="OrthoDB" id="425950at2759"/>
<dbReference type="AlphaFoldDB" id="A0A1E7FX39"/>
<name>A0A1E7FX39_9STRA</name>
<keyword evidence="3" id="KW-0223">Dioxygenase</keyword>
<dbReference type="InterPro" id="IPR039994">
    <property type="entry name" value="NO66-like"/>
</dbReference>
<comment type="similarity">
    <text evidence="3">Belongs to the ROX family.</text>
</comment>
<protein>
    <recommendedName>
        <fullName evidence="3">Bifunctional lysine-specific demethylase and histidyl-hydroxylase</fullName>
        <ecNumber evidence="3">1.14.11.-</ecNumber>
    </recommendedName>
</protein>
<evidence type="ECO:0000256" key="3">
    <source>
        <dbReference type="RuleBase" id="RU366061"/>
    </source>
</evidence>
<dbReference type="Pfam" id="PF08007">
    <property type="entry name" value="JmjC_2"/>
    <property type="match status" value="1"/>
</dbReference>
<keyword evidence="5" id="KW-0732">Signal</keyword>
<dbReference type="GO" id="GO:0005506">
    <property type="term" value="F:iron ion binding"/>
    <property type="evidence" value="ECO:0007669"/>
    <property type="project" value="UniProtKB-UniRule"/>
</dbReference>
<keyword evidence="1 3" id="KW-0479">Metal-binding</keyword>
<feature type="signal peptide" evidence="5">
    <location>
        <begin position="1"/>
        <end position="29"/>
    </location>
</feature>
<keyword evidence="3" id="KW-0539">Nucleus</keyword>
<keyword evidence="3" id="KW-0804">Transcription</keyword>
<feature type="domain" description="JmjC" evidence="6">
    <location>
        <begin position="276"/>
        <end position="361"/>
    </location>
</feature>
<dbReference type="EMBL" id="KV784353">
    <property type="protein sequence ID" value="OEU22707.1"/>
    <property type="molecule type" value="Genomic_DNA"/>
</dbReference>
<dbReference type="InterPro" id="IPR003347">
    <property type="entry name" value="JmjC_dom"/>
</dbReference>
<keyword evidence="2 3" id="KW-0408">Iron</keyword>
<keyword evidence="3" id="KW-0805">Transcription regulation</keyword>
<dbReference type="SUPFAM" id="SSF51197">
    <property type="entry name" value="Clavaminate synthase-like"/>
    <property type="match status" value="1"/>
</dbReference>
<dbReference type="GO" id="GO:0032453">
    <property type="term" value="F:histone H3K4 demethylase activity"/>
    <property type="evidence" value="ECO:0007669"/>
    <property type="project" value="TreeGrafter"/>
</dbReference>
<accession>A0A1E7FX39</accession>
<comment type="subcellular location">
    <subcellularLocation>
        <location evidence="3">Nucleus</location>
    </subcellularLocation>
</comment>
<organism evidence="7 8">
    <name type="scientific">Fragilariopsis cylindrus CCMP1102</name>
    <dbReference type="NCBI Taxonomy" id="635003"/>
    <lineage>
        <taxon>Eukaryota</taxon>
        <taxon>Sar</taxon>
        <taxon>Stramenopiles</taxon>
        <taxon>Ochrophyta</taxon>
        <taxon>Bacillariophyta</taxon>
        <taxon>Bacillariophyceae</taxon>
        <taxon>Bacillariophycidae</taxon>
        <taxon>Bacillariales</taxon>
        <taxon>Bacillariaceae</taxon>
        <taxon>Fragilariopsis</taxon>
    </lineage>
</organism>
<dbReference type="PANTHER" id="PTHR13096">
    <property type="entry name" value="MINA53 MYC INDUCED NUCLEAR ANTIGEN"/>
    <property type="match status" value="1"/>
</dbReference>
<feature type="region of interest" description="Disordered" evidence="4">
    <location>
        <begin position="196"/>
        <end position="221"/>
    </location>
</feature>
<feature type="compositionally biased region" description="Polar residues" evidence="4">
    <location>
        <begin position="169"/>
        <end position="182"/>
    </location>
</feature>
<evidence type="ECO:0000259" key="6">
    <source>
        <dbReference type="Pfam" id="PF08007"/>
    </source>
</evidence>
<dbReference type="EC" id="1.14.11.-" evidence="3"/>
<dbReference type="PANTHER" id="PTHR13096:SF8">
    <property type="entry name" value="RIBOSOMAL OXYGENASE 1"/>
    <property type="match status" value="1"/>
</dbReference>
<evidence type="ECO:0000256" key="1">
    <source>
        <dbReference type="ARBA" id="ARBA00022723"/>
    </source>
</evidence>
<feature type="chain" id="PRO_5009193625" description="Bifunctional lysine-specific demethylase and histidyl-hydroxylase" evidence="5">
    <location>
        <begin position="30"/>
        <end position="665"/>
    </location>
</feature>
<feature type="region of interest" description="Disordered" evidence="4">
    <location>
        <begin position="169"/>
        <end position="188"/>
    </location>
</feature>
<dbReference type="Proteomes" id="UP000095751">
    <property type="component" value="Unassembled WGS sequence"/>
</dbReference>
<keyword evidence="3" id="KW-0560">Oxidoreductase</keyword>
<comment type="cofactor">
    <cofactor evidence="3">
        <name>Fe(2+)</name>
        <dbReference type="ChEBI" id="CHEBI:29033"/>
    </cofactor>
    <text evidence="3">Binds 1 Fe(2+) ion per subunit.</text>
</comment>
<keyword evidence="8" id="KW-1185">Reference proteome</keyword>
<proteinExistence type="inferred from homology"/>
<feature type="compositionally biased region" description="Low complexity" evidence="4">
    <location>
        <begin position="197"/>
        <end position="216"/>
    </location>
</feature>
<dbReference type="GO" id="GO:0005730">
    <property type="term" value="C:nucleolus"/>
    <property type="evidence" value="ECO:0007669"/>
    <property type="project" value="TreeGrafter"/>
</dbReference>
<comment type="function">
    <text evidence="3">Oxygenase that can act as both a histone lysine demethylase and a ribosomal histidine hydroxylase.</text>
</comment>
<evidence type="ECO:0000256" key="4">
    <source>
        <dbReference type="SAM" id="MobiDB-lite"/>
    </source>
</evidence>
<dbReference type="Gene3D" id="2.60.120.650">
    <property type="entry name" value="Cupin"/>
    <property type="match status" value="1"/>
</dbReference>
<dbReference type="InParanoid" id="A0A1E7FX39"/>
<evidence type="ECO:0000313" key="8">
    <source>
        <dbReference type="Proteomes" id="UP000095751"/>
    </source>
</evidence>
<gene>
    <name evidence="7" type="ORF">FRACYDRAFT_259176</name>
</gene>
<sequence>MVIQSRIRFRVLCATTILCALYLQEVSEAFLPLQSPPLSRSGSSNRTPKYKALIKEQEYDYDCAAHQNDPQLYKSYPLTKPESECWALRQNLDGRHALTHSLFREVATHLRSSTAPNGSRAALLPFIMKRDANKNVDGDGYSNIPIVEFTCDDLESALASDYLDACTGMSSRSTSNDDSTITVDDDIQQGGWRMEELGSSSTGTTSTSSNSNLNSNPQDHSFQSKRLHWTSVLDAKNTVVFNSAGAHISSQLAPTSLAALHGLDGAATGVCLNLYSAPPHTDKQDVVVIQTQGRKRWKVYSPPDCAVKLNVDPFCRGKGEDELTIPILSDEGSELLLDVMLVPGDILFVPARFPHTTDTLNCYDENYGGDDNRHGSDKEKKSSMHLTLGLDTHVWAMNYMSMRTLALRRFDIHDVLESNDLKDYFDRNMDECVGRVNQLSYDLREGLFSSLDSISDESLILILEQNRALSIMLATNLLNFHDRVNDECGWADTNGKHNSLTLDHCLETVTHFQTIGRKISNSHEDMYITALEEERRRNIEGKGWAINVKDIMVKERADRLSIFRVPVFFEQLDKLREELRVWGDHPGSYPTSFPIILNGDHVEVNILVTDAVGNVHAGIKSSWSPAKIVKVRSDGLFNLQLFDGDVKEGLNRRDIKGPHGLGVFI</sequence>
<evidence type="ECO:0000256" key="5">
    <source>
        <dbReference type="SAM" id="SignalP"/>
    </source>
</evidence>
<evidence type="ECO:0000256" key="2">
    <source>
        <dbReference type="ARBA" id="ARBA00023004"/>
    </source>
</evidence>